<evidence type="ECO:0000256" key="3">
    <source>
        <dbReference type="ARBA" id="ARBA00023163"/>
    </source>
</evidence>
<proteinExistence type="predicted"/>
<dbReference type="RefSeq" id="WP_112633267.1">
    <property type="nucleotide sequence ID" value="NZ_QMEV01000021.1"/>
</dbReference>
<dbReference type="PANTHER" id="PTHR44688">
    <property type="entry name" value="DNA-BINDING TRANSCRIPTIONAL ACTIVATOR DEVR_DOSR"/>
    <property type="match status" value="1"/>
</dbReference>
<dbReference type="Pfam" id="PF00196">
    <property type="entry name" value="GerE"/>
    <property type="match status" value="1"/>
</dbReference>
<keyword evidence="1" id="KW-0805">Transcription regulation</keyword>
<dbReference type="InterPro" id="IPR000792">
    <property type="entry name" value="Tscrpt_reg_LuxR_C"/>
</dbReference>
<dbReference type="GO" id="GO:0006355">
    <property type="term" value="P:regulation of DNA-templated transcription"/>
    <property type="evidence" value="ECO:0007669"/>
    <property type="project" value="InterPro"/>
</dbReference>
<dbReference type="EMBL" id="QMEV01000021">
    <property type="protein sequence ID" value="RAV11103.1"/>
    <property type="molecule type" value="Genomic_DNA"/>
</dbReference>
<dbReference type="Proteomes" id="UP000250915">
    <property type="component" value="Unassembled WGS sequence"/>
</dbReference>
<feature type="domain" description="HTH luxR-type" evidence="4">
    <location>
        <begin position="423"/>
        <end position="488"/>
    </location>
</feature>
<dbReference type="CDD" id="cd06170">
    <property type="entry name" value="LuxR_C_like"/>
    <property type="match status" value="1"/>
</dbReference>
<dbReference type="OrthoDB" id="134933at2"/>
<accession>A0A329LX79</accession>
<evidence type="ECO:0000256" key="2">
    <source>
        <dbReference type="ARBA" id="ARBA00023125"/>
    </source>
</evidence>
<gene>
    <name evidence="5" type="ORF">DQP57_12405</name>
</gene>
<name>A0A329LX79_9MYCO</name>
<dbReference type="Gene3D" id="1.10.10.10">
    <property type="entry name" value="Winged helix-like DNA-binding domain superfamily/Winged helix DNA-binding domain"/>
    <property type="match status" value="1"/>
</dbReference>
<reference evidence="5 6" key="1">
    <citation type="submission" date="2018-06" db="EMBL/GenBank/DDBJ databases">
        <title>NTM in soil in Japan.</title>
        <authorList>
            <person name="Ohya K."/>
        </authorList>
    </citation>
    <scope>NUCLEOTIDE SEQUENCE [LARGE SCALE GENOMIC DNA]</scope>
    <source>
        <strain evidence="5 6">GF28</strain>
    </source>
</reference>
<keyword evidence="2" id="KW-0238">DNA-binding</keyword>
<sequence length="496" mass="53214">MNSAQNASLVGRGGALPSVLRGEMMFTSNCGSDAAAALLELADEHAASAPQLARELYLEALSAALFAGRICRGNGIAEVAMAAKAAPPAQVPPRLSDLLLDGLTTLIVGGPRAGVGLIRRAVDGFCRAGESGPGDGTRWLWLACHAAIIAWDHRAWQLLPARQATLARLAEDRRVLPVALHSLAAALTWSGDFGASRELIAEADAITTAIATTVFPYAALPLAAWRGDRRETERLMEAGAHYAVARGEGMGLASIGLATALLCNGLGHYEQALVAARQGIEHPQELWTNFFLPELIEAATRCGQHGEATDALELLAECAIPAGTDWALGTYAYSRALVSSDESAERLYREAIERLNRTNLRPAIARARLVYGEWLRRQRRTLDARAQLRPAFEMFTGIGMAAYAERARLEIEATGEHVREKPSLSTGSCLTLREAQIATLAAGGATNAEIGAQLFISANTVAYHLRKVFAKLDVTARRQLAVALIPIQPELPRRRR</sequence>
<organism evidence="5 6">
    <name type="scientific">Mycobacterium colombiense</name>
    <dbReference type="NCBI Taxonomy" id="339268"/>
    <lineage>
        <taxon>Bacteria</taxon>
        <taxon>Bacillati</taxon>
        <taxon>Actinomycetota</taxon>
        <taxon>Actinomycetes</taxon>
        <taxon>Mycobacteriales</taxon>
        <taxon>Mycobacteriaceae</taxon>
        <taxon>Mycobacterium</taxon>
        <taxon>Mycobacterium avium complex (MAC)</taxon>
    </lineage>
</organism>
<dbReference type="SUPFAM" id="SSF46894">
    <property type="entry name" value="C-terminal effector domain of the bipartite response regulators"/>
    <property type="match status" value="1"/>
</dbReference>
<dbReference type="SMART" id="SM00421">
    <property type="entry name" value="HTH_LUXR"/>
    <property type="match status" value="1"/>
</dbReference>
<dbReference type="GO" id="GO:0003677">
    <property type="term" value="F:DNA binding"/>
    <property type="evidence" value="ECO:0007669"/>
    <property type="project" value="UniProtKB-KW"/>
</dbReference>
<evidence type="ECO:0000256" key="1">
    <source>
        <dbReference type="ARBA" id="ARBA00023015"/>
    </source>
</evidence>
<dbReference type="AlphaFoldDB" id="A0A329LX79"/>
<dbReference type="InterPro" id="IPR036388">
    <property type="entry name" value="WH-like_DNA-bd_sf"/>
</dbReference>
<protein>
    <recommendedName>
        <fullName evidence="4">HTH luxR-type domain-containing protein</fullName>
    </recommendedName>
</protein>
<keyword evidence="3" id="KW-0804">Transcription</keyword>
<evidence type="ECO:0000259" key="4">
    <source>
        <dbReference type="PROSITE" id="PS50043"/>
    </source>
</evidence>
<evidence type="ECO:0000313" key="6">
    <source>
        <dbReference type="Proteomes" id="UP000250915"/>
    </source>
</evidence>
<dbReference type="PRINTS" id="PR00038">
    <property type="entry name" value="HTHLUXR"/>
</dbReference>
<dbReference type="InterPro" id="IPR016032">
    <property type="entry name" value="Sig_transdc_resp-reg_C-effctor"/>
</dbReference>
<evidence type="ECO:0000313" key="5">
    <source>
        <dbReference type="EMBL" id="RAV11103.1"/>
    </source>
</evidence>
<dbReference type="PROSITE" id="PS50043">
    <property type="entry name" value="HTH_LUXR_2"/>
    <property type="match status" value="1"/>
</dbReference>
<dbReference type="PANTHER" id="PTHR44688:SF16">
    <property type="entry name" value="DNA-BINDING TRANSCRIPTIONAL ACTIVATOR DEVR_DOSR"/>
    <property type="match status" value="1"/>
</dbReference>
<comment type="caution">
    <text evidence="5">The sequence shown here is derived from an EMBL/GenBank/DDBJ whole genome shotgun (WGS) entry which is preliminary data.</text>
</comment>